<proteinExistence type="predicted"/>
<dbReference type="EMBL" id="JAVYJV010000021">
    <property type="protein sequence ID" value="KAK4342164.1"/>
    <property type="molecule type" value="Genomic_DNA"/>
</dbReference>
<keyword evidence="2" id="KW-1185">Reference proteome</keyword>
<dbReference type="Proteomes" id="UP001291623">
    <property type="component" value="Unassembled WGS sequence"/>
</dbReference>
<evidence type="ECO:0000313" key="1">
    <source>
        <dbReference type="EMBL" id="KAK4342164.1"/>
    </source>
</evidence>
<name>A0AAE1QY61_9SOLA</name>
<dbReference type="AlphaFoldDB" id="A0AAE1QY61"/>
<gene>
    <name evidence="1" type="ORF">RND71_037980</name>
</gene>
<reference evidence="1" key="1">
    <citation type="submission" date="2023-12" db="EMBL/GenBank/DDBJ databases">
        <title>Genome assembly of Anisodus tanguticus.</title>
        <authorList>
            <person name="Wang Y.-J."/>
        </authorList>
    </citation>
    <scope>NUCLEOTIDE SEQUENCE</scope>
    <source>
        <strain evidence="1">KB-2021</strain>
        <tissue evidence="1">Leaf</tissue>
    </source>
</reference>
<sequence>MDLVDTNTFRSVHRKEQAEKTNFVVNHRFFWYPSFTPVLTFKYCFACFQDMNKVNLIVSCALCGKFLE</sequence>
<protein>
    <submittedName>
        <fullName evidence="1">Uncharacterized protein</fullName>
    </submittedName>
</protein>
<organism evidence="1 2">
    <name type="scientific">Anisodus tanguticus</name>
    <dbReference type="NCBI Taxonomy" id="243964"/>
    <lineage>
        <taxon>Eukaryota</taxon>
        <taxon>Viridiplantae</taxon>
        <taxon>Streptophyta</taxon>
        <taxon>Embryophyta</taxon>
        <taxon>Tracheophyta</taxon>
        <taxon>Spermatophyta</taxon>
        <taxon>Magnoliopsida</taxon>
        <taxon>eudicotyledons</taxon>
        <taxon>Gunneridae</taxon>
        <taxon>Pentapetalae</taxon>
        <taxon>asterids</taxon>
        <taxon>lamiids</taxon>
        <taxon>Solanales</taxon>
        <taxon>Solanaceae</taxon>
        <taxon>Solanoideae</taxon>
        <taxon>Hyoscyameae</taxon>
        <taxon>Anisodus</taxon>
    </lineage>
</organism>
<evidence type="ECO:0000313" key="2">
    <source>
        <dbReference type="Proteomes" id="UP001291623"/>
    </source>
</evidence>
<accession>A0AAE1QY61</accession>
<comment type="caution">
    <text evidence="1">The sequence shown here is derived from an EMBL/GenBank/DDBJ whole genome shotgun (WGS) entry which is preliminary data.</text>
</comment>